<dbReference type="EMBL" id="MCFA01000121">
    <property type="protein sequence ID" value="ORY05896.1"/>
    <property type="molecule type" value="Genomic_DNA"/>
</dbReference>
<evidence type="ECO:0000256" key="3">
    <source>
        <dbReference type="ARBA" id="ARBA00022776"/>
    </source>
</evidence>
<dbReference type="InterPro" id="IPR024977">
    <property type="entry name" value="Apc4-like_WD40_dom"/>
</dbReference>
<organism evidence="9 10">
    <name type="scientific">Clohesyomyces aquaticus</name>
    <dbReference type="NCBI Taxonomy" id="1231657"/>
    <lineage>
        <taxon>Eukaryota</taxon>
        <taxon>Fungi</taxon>
        <taxon>Dikarya</taxon>
        <taxon>Ascomycota</taxon>
        <taxon>Pezizomycotina</taxon>
        <taxon>Dothideomycetes</taxon>
        <taxon>Pleosporomycetidae</taxon>
        <taxon>Pleosporales</taxon>
        <taxon>Lindgomycetaceae</taxon>
        <taxon>Clohesyomyces</taxon>
    </lineage>
</organism>
<dbReference type="PANTHER" id="PTHR13260">
    <property type="entry name" value="ANAPHASE PROMOTING COMPLEX SUBUNIT 4 APC4"/>
    <property type="match status" value="1"/>
</dbReference>
<dbReference type="InterPro" id="IPR024790">
    <property type="entry name" value="APC4_long_dom"/>
</dbReference>
<keyword evidence="3" id="KW-0498">Mitosis</keyword>
<dbReference type="PANTHER" id="PTHR13260:SF0">
    <property type="entry name" value="ANAPHASE-PROMOTING COMPLEX SUBUNIT 4"/>
    <property type="match status" value="1"/>
</dbReference>
<keyword evidence="10" id="KW-1185">Reference proteome</keyword>
<dbReference type="Proteomes" id="UP000193144">
    <property type="component" value="Unassembled WGS sequence"/>
</dbReference>
<dbReference type="GO" id="GO:0005680">
    <property type="term" value="C:anaphase-promoting complex"/>
    <property type="evidence" value="ECO:0007669"/>
    <property type="project" value="InterPro"/>
</dbReference>
<dbReference type="GO" id="GO:0051301">
    <property type="term" value="P:cell division"/>
    <property type="evidence" value="ECO:0007669"/>
    <property type="project" value="UniProtKB-KW"/>
</dbReference>
<evidence type="ECO:0000259" key="7">
    <source>
        <dbReference type="Pfam" id="PF12894"/>
    </source>
</evidence>
<evidence type="ECO:0000259" key="8">
    <source>
        <dbReference type="Pfam" id="PF12896"/>
    </source>
</evidence>
<evidence type="ECO:0000256" key="6">
    <source>
        <dbReference type="SAM" id="MobiDB-lite"/>
    </source>
</evidence>
<dbReference type="STRING" id="1231657.A0A1Y1Z6Q6"/>
<comment type="caution">
    <text evidence="9">The sequence shown here is derived from an EMBL/GenBank/DDBJ whole genome shotgun (WGS) entry which is preliminary data.</text>
</comment>
<dbReference type="Pfam" id="PF12894">
    <property type="entry name" value="ANAPC4_WD40"/>
    <property type="match status" value="1"/>
</dbReference>
<feature type="domain" description="Anaphase-promoting complex subunit 4 long" evidence="8">
    <location>
        <begin position="329"/>
        <end position="527"/>
    </location>
</feature>
<feature type="compositionally biased region" description="Low complexity" evidence="6">
    <location>
        <begin position="794"/>
        <end position="815"/>
    </location>
</feature>
<evidence type="ECO:0000256" key="2">
    <source>
        <dbReference type="ARBA" id="ARBA00022618"/>
    </source>
</evidence>
<evidence type="ECO:0000313" key="9">
    <source>
        <dbReference type="EMBL" id="ORY05896.1"/>
    </source>
</evidence>
<keyword evidence="5" id="KW-0131">Cell cycle</keyword>
<protein>
    <recommendedName>
        <fullName evidence="1">Anaphase-promoting complex subunit 4</fullName>
    </recommendedName>
</protein>
<evidence type="ECO:0000256" key="4">
    <source>
        <dbReference type="ARBA" id="ARBA00022786"/>
    </source>
</evidence>
<evidence type="ECO:0000256" key="5">
    <source>
        <dbReference type="ARBA" id="ARBA00023306"/>
    </source>
</evidence>
<feature type="region of interest" description="Disordered" evidence="6">
    <location>
        <begin position="763"/>
        <end position="815"/>
    </location>
</feature>
<keyword evidence="2" id="KW-0132">Cell division</keyword>
<evidence type="ECO:0000313" key="10">
    <source>
        <dbReference type="Proteomes" id="UP000193144"/>
    </source>
</evidence>
<keyword evidence="4" id="KW-0833">Ubl conjugation pathway</keyword>
<gene>
    <name evidence="9" type="ORF">BCR34DRAFT_543595</name>
</gene>
<dbReference type="InterPro" id="IPR024789">
    <property type="entry name" value="APC4"/>
</dbReference>
<proteinExistence type="predicted"/>
<dbReference type="GO" id="GO:0070979">
    <property type="term" value="P:protein K11-linked ubiquitination"/>
    <property type="evidence" value="ECO:0007669"/>
    <property type="project" value="TreeGrafter"/>
</dbReference>
<dbReference type="GO" id="GO:0031145">
    <property type="term" value="P:anaphase-promoting complex-dependent catabolic process"/>
    <property type="evidence" value="ECO:0007669"/>
    <property type="project" value="InterPro"/>
</dbReference>
<name>A0A1Y1Z6Q6_9PLEO</name>
<dbReference type="GO" id="GO:0034399">
    <property type="term" value="C:nuclear periphery"/>
    <property type="evidence" value="ECO:0007669"/>
    <property type="project" value="TreeGrafter"/>
</dbReference>
<sequence length="874" mass="96911">MEAAPGPKLLQQAEKILLRPIHPHLISYCPSMDLIAIVTDEENLDVYRINGQRAFGLKRNNDTVSVDAIAWKFNGQSIAVAWSNGFVDVLSAETGKVLHKDVAPPPMVGAGNADGSTVDERQMRIGCIGWGLHFIDVENAKRRTGVRKGNANGTDEVGVAKIDCAKEGETTDNWDAFKDETTLEDFLQRKPDLQALDIAPDLPDQLAMMDVETLLPKLPAIPLPPATPFMRLQQPTDSGAFSAQAQVDAIFHSSHMKDHNAVDVMVRCSDVGTAHPSLYDSLESVNVGLPARWNITKSKTLMHASHPYSCSNGLLMEVKTSSAQTKLAFVPLTLGFIQSAGIYLHLIASKTSQLQNLLLYVQQCLQRIQTYWKHSQDLPSKFMMNVSETLEEKGQGSLGQNLYHLACTGNCPPVIKEWLVNELQEAGHKRWDLTVQSSLTTLLTLIHESLLPALDRCSIVISRLRGLAQFHDSNWIFSTPLTSFDALQNLLKNMRLLAHTTLLYAGDEKRQFGMFSKWLRYEIDFEATEPGSQSREEMEGRDPGVDIAMVLEYIGHGLRKSDLTPYLRPQADLNEQQQGRPPSGYEETSKAVELLKEDASYIEEALCLEQVLKHLQGQCGKLFHQIGGWQEKSTTMDCGVVLEEGDGWEALDLRMVFDPTSPPLITTYIATYNPQTSRTSPSQPQLHIHRLTHPSIITTLPKDIHSYTLSTLSFPPSTKILDAKFADDNVLLVLLSTPTRLPSKQTTEKNEISGILISLPYTTPTSHPSAAPSDPQTQSSPSTLSYTPLPPSLLPLGSPNSRPLPTSSHTPTLTLSPDALRTLTLHTFERRFAPLKLVVNGRKGRRVVVVLGEDRKHYRVLDLDFRENGKEGGR</sequence>
<evidence type="ECO:0000256" key="1">
    <source>
        <dbReference type="ARBA" id="ARBA00016067"/>
    </source>
</evidence>
<feature type="compositionally biased region" description="Low complexity" evidence="6">
    <location>
        <begin position="768"/>
        <end position="787"/>
    </location>
</feature>
<reference evidence="9 10" key="1">
    <citation type="submission" date="2016-07" db="EMBL/GenBank/DDBJ databases">
        <title>Pervasive Adenine N6-methylation of Active Genes in Fungi.</title>
        <authorList>
            <consortium name="DOE Joint Genome Institute"/>
            <person name="Mondo S.J."/>
            <person name="Dannebaum R.O."/>
            <person name="Kuo R.C."/>
            <person name="Labutti K."/>
            <person name="Haridas S."/>
            <person name="Kuo A."/>
            <person name="Salamov A."/>
            <person name="Ahrendt S.R."/>
            <person name="Lipzen A."/>
            <person name="Sullivan W."/>
            <person name="Andreopoulos W.B."/>
            <person name="Clum A."/>
            <person name="Lindquist E."/>
            <person name="Daum C."/>
            <person name="Ramamoorthy G.K."/>
            <person name="Gryganskyi A."/>
            <person name="Culley D."/>
            <person name="Magnuson J.K."/>
            <person name="James T.Y."/>
            <person name="O'Malley M.A."/>
            <person name="Stajich J.E."/>
            <person name="Spatafora J.W."/>
            <person name="Visel A."/>
            <person name="Grigoriev I.V."/>
        </authorList>
    </citation>
    <scope>NUCLEOTIDE SEQUENCE [LARGE SCALE GENOMIC DNA]</scope>
    <source>
        <strain evidence="9 10">CBS 115471</strain>
    </source>
</reference>
<accession>A0A1Y1Z6Q6</accession>
<dbReference type="AlphaFoldDB" id="A0A1Y1Z6Q6"/>
<dbReference type="OrthoDB" id="2110451at2759"/>
<dbReference type="Pfam" id="PF12896">
    <property type="entry name" value="ANAPC4"/>
    <property type="match status" value="1"/>
</dbReference>
<feature type="domain" description="Anaphase-promoting complex subunit 4-like WD40" evidence="7">
    <location>
        <begin position="27"/>
        <end position="101"/>
    </location>
</feature>